<dbReference type="InterPro" id="IPR010026">
    <property type="entry name" value="Phage_holin_LL-H"/>
</dbReference>
<sequence>MKTTTDIINWITGGGLTLVAFVVASMLIKAWPVIKSILDAKEAASKDAKTKSRYEQLEKWAQNAVAALSVYQDVTGADKKKEAIRIINKQLADHKIDIDIENVGNAVEAAYQAFKTTQPTTDTVATAPTTEDTDTTTQE</sequence>
<organism evidence="2 3">
    <name type="scientific">Lactiplantibacillus daowaiensis</name>
    <dbReference type="NCBI Taxonomy" id="2559918"/>
    <lineage>
        <taxon>Bacteria</taxon>
        <taxon>Bacillati</taxon>
        <taxon>Bacillota</taxon>
        <taxon>Bacilli</taxon>
        <taxon>Lactobacillales</taxon>
        <taxon>Lactobacillaceae</taxon>
        <taxon>Lactiplantibacillus</taxon>
    </lineage>
</organism>
<comment type="caution">
    <text evidence="2">The sequence shown here is derived from an EMBL/GenBank/DDBJ whole genome shotgun (WGS) entry which is preliminary data.</text>
</comment>
<accession>A0ABW1RXW9</accession>
<dbReference type="EMBL" id="JBHSSC010000009">
    <property type="protein sequence ID" value="MFC6180366.1"/>
    <property type="molecule type" value="Genomic_DNA"/>
</dbReference>
<keyword evidence="1" id="KW-0472">Membrane</keyword>
<protein>
    <submittedName>
        <fullName evidence="2">Phage holin, LLH family</fullName>
    </submittedName>
</protein>
<evidence type="ECO:0000313" key="3">
    <source>
        <dbReference type="Proteomes" id="UP001596282"/>
    </source>
</evidence>
<keyword evidence="3" id="KW-1185">Reference proteome</keyword>
<gene>
    <name evidence="2" type="ORF">ACFP5Y_03920</name>
</gene>
<keyword evidence="1" id="KW-0812">Transmembrane</keyword>
<evidence type="ECO:0000313" key="2">
    <source>
        <dbReference type="EMBL" id="MFC6180366.1"/>
    </source>
</evidence>
<dbReference type="RefSeq" id="WP_137627739.1">
    <property type="nucleotide sequence ID" value="NZ_BJDJ01000003.1"/>
</dbReference>
<reference evidence="3" key="1">
    <citation type="journal article" date="2019" name="Int. J. Syst. Evol. Microbiol.">
        <title>The Global Catalogue of Microorganisms (GCM) 10K type strain sequencing project: providing services to taxonomists for standard genome sequencing and annotation.</title>
        <authorList>
            <consortium name="The Broad Institute Genomics Platform"/>
            <consortium name="The Broad Institute Genome Sequencing Center for Infectious Disease"/>
            <person name="Wu L."/>
            <person name="Ma J."/>
        </authorList>
    </citation>
    <scope>NUCLEOTIDE SEQUENCE [LARGE SCALE GENOMIC DNA]</scope>
    <source>
        <strain evidence="3">CCM 8933</strain>
    </source>
</reference>
<evidence type="ECO:0000256" key="1">
    <source>
        <dbReference type="SAM" id="Phobius"/>
    </source>
</evidence>
<proteinExistence type="predicted"/>
<feature type="transmembrane region" description="Helical" evidence="1">
    <location>
        <begin position="7"/>
        <end position="28"/>
    </location>
</feature>
<dbReference type="Proteomes" id="UP001596282">
    <property type="component" value="Unassembled WGS sequence"/>
</dbReference>
<dbReference type="Pfam" id="PF09682">
    <property type="entry name" value="Phage_holin_6_1"/>
    <property type="match status" value="1"/>
</dbReference>
<name>A0ABW1RXW9_9LACO</name>
<keyword evidence="1" id="KW-1133">Transmembrane helix</keyword>